<protein>
    <submittedName>
        <fullName evidence="7">NADH:ubiquinone oxidoreductase subunit 5 (Subunit L)/multisubunit Na+/H+ antiporter MnhA subunit</fullName>
    </submittedName>
</protein>
<keyword evidence="5 6" id="KW-0472">Membrane</keyword>
<evidence type="ECO:0000256" key="2">
    <source>
        <dbReference type="ARBA" id="ARBA00022475"/>
    </source>
</evidence>
<dbReference type="RefSeq" id="WP_246336198.1">
    <property type="nucleotide sequence ID" value="NZ_JACHVQ010000001.1"/>
</dbReference>
<keyword evidence="3 6" id="KW-0812">Transmembrane</keyword>
<organism evidence="7 8">
    <name type="scientific">Flexivirga oryzae</name>
    <dbReference type="NCBI Taxonomy" id="1794944"/>
    <lineage>
        <taxon>Bacteria</taxon>
        <taxon>Bacillati</taxon>
        <taxon>Actinomycetota</taxon>
        <taxon>Actinomycetes</taxon>
        <taxon>Micrococcales</taxon>
        <taxon>Dermacoccaceae</taxon>
        <taxon>Flexivirga</taxon>
    </lineage>
</organism>
<dbReference type="PANTHER" id="PTHR42682:SF3">
    <property type="entry name" value="FORMATE HYDROGENLYASE SUBUNIT 3-RELATED"/>
    <property type="match status" value="1"/>
</dbReference>
<dbReference type="EMBL" id="JACHVQ010000001">
    <property type="protein sequence ID" value="MBB2891932.1"/>
    <property type="molecule type" value="Genomic_DNA"/>
</dbReference>
<keyword evidence="2" id="KW-1003">Cell membrane</keyword>
<feature type="transmembrane region" description="Helical" evidence="6">
    <location>
        <begin position="32"/>
        <end position="64"/>
    </location>
</feature>
<dbReference type="InterPro" id="IPR052175">
    <property type="entry name" value="ComplexI-like_HydComp"/>
</dbReference>
<evidence type="ECO:0000256" key="6">
    <source>
        <dbReference type="SAM" id="Phobius"/>
    </source>
</evidence>
<gene>
    <name evidence="7" type="ORF">FHU39_001916</name>
</gene>
<dbReference type="Proteomes" id="UP000559182">
    <property type="component" value="Unassembled WGS sequence"/>
</dbReference>
<evidence type="ECO:0000256" key="3">
    <source>
        <dbReference type="ARBA" id="ARBA00022692"/>
    </source>
</evidence>
<dbReference type="PANTHER" id="PTHR42682">
    <property type="entry name" value="HYDROGENASE-4 COMPONENT F"/>
    <property type="match status" value="1"/>
</dbReference>
<evidence type="ECO:0000256" key="1">
    <source>
        <dbReference type="ARBA" id="ARBA00004651"/>
    </source>
</evidence>
<name>A0A839NBG1_9MICO</name>
<feature type="transmembrane region" description="Helical" evidence="6">
    <location>
        <begin position="216"/>
        <end position="237"/>
    </location>
</feature>
<evidence type="ECO:0000313" key="7">
    <source>
        <dbReference type="EMBL" id="MBB2891932.1"/>
    </source>
</evidence>
<feature type="transmembrane region" description="Helical" evidence="6">
    <location>
        <begin position="172"/>
        <end position="195"/>
    </location>
</feature>
<sequence>MLLVICFGLAVPLCVAASAGSRHGRQSLPALIAALLASVVIVLTAQNLFALLVGWEGLTFTFYLTTNLERSLPGRGDAALRAASFGKFSGSALLVGGFAPVLGQWVLESGQLVRRPGERCPGRRICVAAHRICREGRAAAGPGVVAADLRCGARARSGVTRRRRGQRRLLRAAFGGSLVALTIGVAGLTFVRVVALTAYGDASRTRATPRTDRSPAYRVAIGALCAACLGVSAAAHWEFSFIAGGLQQMVGDTGKSANAPGWVVQPVYSGFSALSPGKLWVEIPLMCVAVLLLVAAVAGRSVWQVRRAPVWSSGSPGVERQGGYTSFSFANPMRRVLATMLLSADSTAPIETAERADSVTEGMVRPLRREVTVVERYGYAPLWTRLRRLGRLAQRLQSGRLDAYLAYMLIAVVAAMSVVTFWY</sequence>
<dbReference type="GO" id="GO:0005886">
    <property type="term" value="C:plasma membrane"/>
    <property type="evidence" value="ECO:0007669"/>
    <property type="project" value="UniProtKB-SubCell"/>
</dbReference>
<evidence type="ECO:0000256" key="5">
    <source>
        <dbReference type="ARBA" id="ARBA00023136"/>
    </source>
</evidence>
<feature type="transmembrane region" description="Helical" evidence="6">
    <location>
        <begin position="404"/>
        <end position="422"/>
    </location>
</feature>
<evidence type="ECO:0000256" key="4">
    <source>
        <dbReference type="ARBA" id="ARBA00022989"/>
    </source>
</evidence>
<keyword evidence="7" id="KW-0830">Ubiquinone</keyword>
<comment type="subcellular location">
    <subcellularLocation>
        <location evidence="1">Cell membrane</location>
        <topology evidence="1">Multi-pass membrane protein</topology>
    </subcellularLocation>
</comment>
<evidence type="ECO:0000313" key="8">
    <source>
        <dbReference type="Proteomes" id="UP000559182"/>
    </source>
</evidence>
<reference evidence="7 8" key="1">
    <citation type="submission" date="2020-08" db="EMBL/GenBank/DDBJ databases">
        <title>Sequencing the genomes of 1000 actinobacteria strains.</title>
        <authorList>
            <person name="Klenk H.-P."/>
        </authorList>
    </citation>
    <scope>NUCLEOTIDE SEQUENCE [LARGE SCALE GENOMIC DNA]</scope>
    <source>
        <strain evidence="7 8">DSM 105369</strain>
    </source>
</reference>
<feature type="transmembrane region" description="Helical" evidence="6">
    <location>
        <begin position="85"/>
        <end position="107"/>
    </location>
</feature>
<comment type="caution">
    <text evidence="7">The sequence shown here is derived from an EMBL/GenBank/DDBJ whole genome shotgun (WGS) entry which is preliminary data.</text>
</comment>
<keyword evidence="8" id="KW-1185">Reference proteome</keyword>
<accession>A0A839NBG1</accession>
<keyword evidence="4 6" id="KW-1133">Transmembrane helix</keyword>
<proteinExistence type="predicted"/>
<feature type="transmembrane region" description="Helical" evidence="6">
    <location>
        <begin position="279"/>
        <end position="298"/>
    </location>
</feature>
<dbReference type="AlphaFoldDB" id="A0A839NBG1"/>